<protein>
    <submittedName>
        <fullName evidence="2">DNA-binding Xre family transcriptional regulator</fullName>
    </submittedName>
</protein>
<dbReference type="EMBL" id="JACCBH010000001">
    <property type="protein sequence ID" value="NYD54486.1"/>
    <property type="molecule type" value="Genomic_DNA"/>
</dbReference>
<evidence type="ECO:0000313" key="3">
    <source>
        <dbReference type="Proteomes" id="UP000552045"/>
    </source>
</evidence>
<dbReference type="GO" id="GO:0003677">
    <property type="term" value="F:DNA binding"/>
    <property type="evidence" value="ECO:0007669"/>
    <property type="project" value="UniProtKB-KW"/>
</dbReference>
<dbReference type="AlphaFoldDB" id="A0A7Y9JMX5"/>
<comment type="caution">
    <text evidence="2">The sequence shown here is derived from an EMBL/GenBank/DDBJ whole genome shotgun (WGS) entry which is preliminary data.</text>
</comment>
<gene>
    <name evidence="2" type="ORF">BKA02_001541</name>
</gene>
<dbReference type="RefSeq" id="WP_179432834.1">
    <property type="nucleotide sequence ID" value="NZ_BAABLC010000001.1"/>
</dbReference>
<feature type="domain" description="HTH cro/C1-type" evidence="1">
    <location>
        <begin position="12"/>
        <end position="77"/>
    </location>
</feature>
<evidence type="ECO:0000313" key="2">
    <source>
        <dbReference type="EMBL" id="NYD54486.1"/>
    </source>
</evidence>
<sequence>MTTESKGPIDWHLRAVMAGAGMFQTTELLAPLREQGVELSREQVYRLVTRTPERLNVEVLAALCRIFGCQPNDLITVAAQSAVARKTGTARGRDAAIGDLRPVRARLHRPADPDR</sequence>
<keyword evidence="2" id="KW-0238">DNA-binding</keyword>
<dbReference type="Gene3D" id="1.10.260.40">
    <property type="entry name" value="lambda repressor-like DNA-binding domains"/>
    <property type="match status" value="1"/>
</dbReference>
<dbReference type="InterPro" id="IPR010982">
    <property type="entry name" value="Lambda_DNA-bd_dom_sf"/>
</dbReference>
<proteinExistence type="predicted"/>
<dbReference type="InterPro" id="IPR001387">
    <property type="entry name" value="Cro/C1-type_HTH"/>
</dbReference>
<name>A0A7Y9JMX5_9MICO</name>
<keyword evidence="3" id="KW-1185">Reference proteome</keyword>
<evidence type="ECO:0000259" key="1">
    <source>
        <dbReference type="Pfam" id="PF13443"/>
    </source>
</evidence>
<dbReference type="Pfam" id="PF13443">
    <property type="entry name" value="HTH_26"/>
    <property type="match status" value="1"/>
</dbReference>
<dbReference type="Proteomes" id="UP000552045">
    <property type="component" value="Unassembled WGS sequence"/>
</dbReference>
<reference evidence="2 3" key="1">
    <citation type="submission" date="2020-07" db="EMBL/GenBank/DDBJ databases">
        <title>Sequencing the genomes of 1000 actinobacteria strains.</title>
        <authorList>
            <person name="Klenk H.-P."/>
        </authorList>
    </citation>
    <scope>NUCLEOTIDE SEQUENCE [LARGE SCALE GENOMIC DNA]</scope>
    <source>
        <strain evidence="2 3">DSM 22185</strain>
    </source>
</reference>
<accession>A0A7Y9JMX5</accession>
<organism evidence="2 3">
    <name type="scientific">Microbacterium pseudoresistens</name>
    <dbReference type="NCBI Taxonomy" id="640634"/>
    <lineage>
        <taxon>Bacteria</taxon>
        <taxon>Bacillati</taxon>
        <taxon>Actinomycetota</taxon>
        <taxon>Actinomycetes</taxon>
        <taxon>Micrococcales</taxon>
        <taxon>Microbacteriaceae</taxon>
        <taxon>Microbacterium</taxon>
    </lineage>
</organism>